<evidence type="ECO:0000259" key="4">
    <source>
        <dbReference type="SMART" id="SM00089"/>
    </source>
</evidence>
<dbReference type="Pfam" id="PF13517">
    <property type="entry name" value="FG-GAP_3"/>
    <property type="match status" value="1"/>
</dbReference>
<dbReference type="Gene3D" id="2.60.40.1120">
    <property type="entry name" value="Carboxypeptidase-like, regulatory domain"/>
    <property type="match status" value="1"/>
</dbReference>
<evidence type="ECO:0000256" key="1">
    <source>
        <dbReference type="ARBA" id="ARBA00022729"/>
    </source>
</evidence>
<dbReference type="InterPro" id="IPR022409">
    <property type="entry name" value="PKD/Chitinase_dom"/>
</dbReference>
<dbReference type="GO" id="GO:0016787">
    <property type="term" value="F:hydrolase activity"/>
    <property type="evidence" value="ECO:0007669"/>
    <property type="project" value="UniProtKB-KW"/>
</dbReference>
<dbReference type="InterPro" id="IPR031325">
    <property type="entry name" value="RHS_repeat"/>
</dbReference>
<dbReference type="SUPFAM" id="SSF49299">
    <property type="entry name" value="PKD domain"/>
    <property type="match status" value="1"/>
</dbReference>
<protein>
    <submittedName>
        <fullName evidence="5">Putative deoxyribonuclease RhsA</fullName>
        <ecNumber evidence="5">3.1.-.-</ecNumber>
    </submittedName>
</protein>
<dbReference type="InterPro" id="IPR028994">
    <property type="entry name" value="Integrin_alpha_N"/>
</dbReference>
<dbReference type="InterPro" id="IPR013784">
    <property type="entry name" value="Carb-bd-like_fold"/>
</dbReference>
<feature type="domain" description="PKD/Chitinase" evidence="4">
    <location>
        <begin position="309"/>
        <end position="403"/>
    </location>
</feature>
<dbReference type="PANTHER" id="PTHR32305">
    <property type="match status" value="1"/>
</dbReference>
<dbReference type="NCBIfam" id="TIGR03696">
    <property type="entry name" value="Rhs_assc_core"/>
    <property type="match status" value="1"/>
</dbReference>
<keyword evidence="6" id="KW-1185">Reference proteome</keyword>
<dbReference type="CDD" id="cd00146">
    <property type="entry name" value="PKD"/>
    <property type="match status" value="1"/>
</dbReference>
<organism evidence="5 6">
    <name type="scientific">Pelagimonas phthalicica</name>
    <dbReference type="NCBI Taxonomy" id="1037362"/>
    <lineage>
        <taxon>Bacteria</taxon>
        <taxon>Pseudomonadati</taxon>
        <taxon>Pseudomonadota</taxon>
        <taxon>Alphaproteobacteria</taxon>
        <taxon>Rhodobacterales</taxon>
        <taxon>Roseobacteraceae</taxon>
        <taxon>Pelagimonas</taxon>
    </lineage>
</organism>
<evidence type="ECO:0000256" key="2">
    <source>
        <dbReference type="ARBA" id="ARBA00022737"/>
    </source>
</evidence>
<dbReference type="SUPFAM" id="SSF49452">
    <property type="entry name" value="Starch-binding domain-like"/>
    <property type="match status" value="1"/>
</dbReference>
<reference evidence="6" key="1">
    <citation type="submission" date="2017-05" db="EMBL/GenBank/DDBJ databases">
        <authorList>
            <person name="Rodrigo-Torres L."/>
            <person name="Arahal R. D."/>
            <person name="Lucena T."/>
        </authorList>
    </citation>
    <scope>NUCLEOTIDE SEQUENCE [LARGE SCALE GENOMIC DNA]</scope>
    <source>
        <strain evidence="6">CECT 8649</strain>
    </source>
</reference>
<dbReference type="EMBL" id="FXXP01000001">
    <property type="protein sequence ID" value="SMX26049.1"/>
    <property type="molecule type" value="Genomic_DNA"/>
</dbReference>
<dbReference type="Pfam" id="PF17963">
    <property type="entry name" value="Big_9"/>
    <property type="match status" value="2"/>
</dbReference>
<evidence type="ECO:0000313" key="6">
    <source>
        <dbReference type="Proteomes" id="UP000225972"/>
    </source>
</evidence>
<feature type="domain" description="PKD/Chitinase" evidence="4">
    <location>
        <begin position="112"/>
        <end position="196"/>
    </location>
</feature>
<gene>
    <name evidence="5" type="primary">rhsA</name>
    <name evidence="5" type="ORF">TRP8649_00121</name>
</gene>
<keyword evidence="2" id="KW-0677">Repeat</keyword>
<dbReference type="PANTHER" id="PTHR32305:SF15">
    <property type="entry name" value="PROTEIN RHSA-RELATED"/>
    <property type="match status" value="1"/>
</dbReference>
<evidence type="ECO:0000313" key="5">
    <source>
        <dbReference type="EMBL" id="SMX26049.1"/>
    </source>
</evidence>
<name>A0A238J626_9RHOB</name>
<dbReference type="EC" id="3.1.-.-" evidence="5"/>
<feature type="domain" description="PKD/Chitinase" evidence="4">
    <location>
        <begin position="728"/>
        <end position="821"/>
    </location>
</feature>
<dbReference type="NCBIfam" id="TIGR01643">
    <property type="entry name" value="YD_repeat_2x"/>
    <property type="match status" value="11"/>
</dbReference>
<keyword evidence="5" id="KW-0378">Hydrolase</keyword>
<dbReference type="InterPro" id="IPR056823">
    <property type="entry name" value="TEN-like_YD-shell"/>
</dbReference>
<dbReference type="OrthoDB" id="7620568at2"/>
<dbReference type="SUPFAM" id="SSF82171">
    <property type="entry name" value="DPP6 N-terminal domain-like"/>
    <property type="match status" value="1"/>
</dbReference>
<dbReference type="InterPro" id="IPR035986">
    <property type="entry name" value="PKD_dom_sf"/>
</dbReference>
<proteinExistence type="predicted"/>
<feature type="chain" id="PRO_5011991700" evidence="3">
    <location>
        <begin position="22"/>
        <end position="2970"/>
    </location>
</feature>
<dbReference type="Gene3D" id="2.60.40.10">
    <property type="entry name" value="Immunoglobulins"/>
    <property type="match status" value="6"/>
</dbReference>
<feature type="domain" description="PKD/Chitinase" evidence="4">
    <location>
        <begin position="827"/>
        <end position="914"/>
    </location>
</feature>
<sequence length="2970" mass="314494">MFSSFLVRFCFALSFITFSIAKPLSAGEVTIGQPHVLNPLEVMSTPFDGDVTASWSWEARPASSVADFSDPSTLFPKVTPDLPGTYAAKLQLLDQYGTALDTAIVRFGTENLPPIAKALARGVPGNQVSFELDGSESFDPNGDALTYTWSVAEAPYQANVVFTDSSAPLTGVTYDAEGFYVLILEVSDTSGEIDRTELKFFYEYEWTKGAVLRNLVPEPSARFDSLSGSVGQPVSIDPWRSADSDGTYLVADMKLLMSPAGANPSWSVDQNRLATLVPDVPGTYLAAVDVNDGRIYSRDYIAIIVDRAVNIAPVARIAPVSISATGAAVSLDGSQSFDLDGDLLSYSWSILSAPESAVTSLNSNNTPIVELQSDLSGDYVVQLAVSDGANRSYATLLIRVSDNLPLAVAGVDQNSGLSGMITVDGSAVAAINPTYHWSLTGLSGGTGLGATLTTDTLLPSAARISLSRGQMEFFDAVMLAPVFEPLRAGQQGACAFDFIQPDDLTSDPHSGTANLVFEGKGWDIYGENRQVWRIENQDVATHIVTLRSASGTSLAEQELPGQASVYLMTDNPGAGLVDLEVSGASVTSAPVNTGYFLRAENVCTDLIATTAQLIVEADNGVSKPDTLFIGDANLRPTLVRNENTPAANGGVLSLNGADYANDLDGDTLSYSWSLLRRPDTSSAALAEKVVVTDVLEFTPDVTGLYLIQLTAHDGELMAEPVVLAIDTSNTQPVAVASGPAQAFVGETVTFDGSASYDPDGDSLSFGWTIESQPAGSAATIADPFGPLAQFTPDRRGSYIFGLRVADYGLGSELALVTLDVPNRAPVAALEGPTAIDTLTNVTLSALASADPDNDPLTYSFAITTAPAGALVDITPNGGEAVFTTNTAGSYVVTVTVSDGDASSTAELAISAQARNSAPVLGDLLDVYTVELGLELALDLTATDADGDTLSFFANPLPLVDGAVLQANSGALRFRPEAGQEGSYAVTLGVSDGAQSDTAQIVINVVAAAAGDTALTGVVRDAVTGAVLPDVPLHLQTAALSTTSGPDGSFSFGSLQVGSDVIEALPTSGYLGLSQSVRVTENQIRDVDPDLLLTPLNDGCATVVAGVETVLTGTSSGVTVTIPAGSMTNAADGTAYTGQVCLGSLPQLFAHNALPDDVQACHIYALDAPGAQFGAPVTITAPNSDQLPQGAVADLWATGLGGEMSVIGSASVVAGGAAVQAELTMPGQGALISVLPKAPTLIASEDMPTGVQHLTPFNGDLAETYTLPGYRAFNRDQSVGLAYHSSAANPKALVGSIVTIASDAGLPVTVQTKIELQGLTYDDLPAWTPRESANGSVAAVIGEEVSLRQTATIDTIGLAQGRYPYGFVSQAMYACSTVSTRIDGEFYQRNAVESPYGRGWAVDGLQSLTVTPDGKVAIQDDDTVTTFDPAPTVTSFQPDPIVVETVGTMNTVIHDLNLDGLQDIAFAEGGTGEIKFMLNLGEGQFSDPVAIPVADTVEIPQTGTFTPKLLEVVAGQISEDGFADFAYGIQSPGTLAVLGGDGNGGFSELSSEVRSMRDLGIADMNDDGYPDIVVSSRTSLSAALTVSYGAADGEDRRGVRYGLGSARPGDSRDNTGLQVLLGDVDNDGLIDAGYRSEQGFRILFSSVSATNSTLRQGFPGPIYGDSGTNLLGNYAELMDANKDGLLDVVWSGTDRLDVFLNEGGRDFGAPISLARPASASAAGYVTVFDVDGDENDDIILSTTGSVAVYYGNGDGTFLPFEEGTVPETFVDADIADLNGDGSPDLVSAQRFSVTVRFSDVTGSQRFIAGAGEFSSLARLDDGGWERRYKDGSTVIFDAAGRQTETRDTQGNALVYSYDSDNRVTSITDQVGGVTLFTYDASSGRLATVTYPDGRLTTFAYDDLGNLANITDPTSATVSFAYDENGRLISTTNQNGHQSSYSYDAYGNMSGATLPDGSSIANQVAASLGLVDGLGGLNSEPLLYVAPEDRVTTVTDRKGQVTEIEVNKFGSTVRITDPLGRTTFIERDENNLAIRIDRPSEAAASGRRIDLLSYDAFGNVEAVTEAAGTPAERTKTYVYELEFNNVVSMTDGDGFTTSYEYDAFGEVTKITDPEGGERLMSYTAEGKLNTRTDENGNITAFTYGPDLNLETVTYADGSVSEMVYDASGNTTQIVEASGTALERQVHRTYDALNRVLTVEVTGADGAQIDGITQYSYLPAGNLATVTDETGLVTSMGYDALERLVQIDDPAEGLITREYNDAGEVIRHVNGDGEETAYAYDDVSRLTQVTDAEGFVKSFAYDTRDNITSVTDGRGGETIFAYDERDRMTVRTNPLGLSMSRAYDARDNLITLTREDGIIETAIYDGLGRRTQVVTPDNTLTYAFDAYGNLTEAADDDSRVTFEYDLRNRLSASITDGTVGPQPGVRIDYTYDLLDRRTSMTDSLGGVTSYAYDAEDRLTDLTAPWGTVYSFGYDGEGRRTSLTSTSGRDTRYGYTNGLLSSLSHMQSGVALTDLAYDYGPDGQLTEIRDQLDPSKSKTISYDHLNRLVQVAEGVPVIDGGVPIPVEDYAYDEEGNRTTSHLSTLYSSNDHNQLLEDDGFTYAYDDRGNRVSKTSKADGSVESYSYDSQNRLVGYASPTTTASYAYDALDRRIAKDVDGDMKSFVYDRTTNDKLAHDDIILEYNFTGEATLTRRWLHSIEIDEPVAFESYSAAGTGSERVLYANHQGSVILVSEPSSSSILAGYEYSGYGATRQTLGVLQQPYRFTGREYDSESGLYHYRARAFDPGQGIFLQRDPIGFASGTLNTYSYVNGDPFNYTDPSGLVISADNAVRTVAGVGMVLSALAILQPAWELINDASKALILEMQKSGANGSPDDYPGYGDNGYRDPDGSKCAAAIARVKAAKTRARKCKLTLTKPQNIINLYTMIELGAARAQRDSVCTNGPTGTATYGGEMEAHSNAWQGVGKCMIYISMQ</sequence>
<keyword evidence="1 3" id="KW-0732">Signal</keyword>
<dbReference type="InterPro" id="IPR013783">
    <property type="entry name" value="Ig-like_fold"/>
</dbReference>
<dbReference type="InterPro" id="IPR013517">
    <property type="entry name" value="FG-GAP"/>
</dbReference>
<dbReference type="InterPro" id="IPR050708">
    <property type="entry name" value="T6SS_VgrG/RHS"/>
</dbReference>
<dbReference type="Gene3D" id="2.180.10.10">
    <property type="entry name" value="RHS repeat-associated core"/>
    <property type="match status" value="4"/>
</dbReference>
<dbReference type="InterPro" id="IPR006530">
    <property type="entry name" value="YD"/>
</dbReference>
<dbReference type="Proteomes" id="UP000225972">
    <property type="component" value="Unassembled WGS sequence"/>
</dbReference>
<feature type="signal peptide" evidence="3">
    <location>
        <begin position="1"/>
        <end position="21"/>
    </location>
</feature>
<dbReference type="InterPro" id="IPR022385">
    <property type="entry name" value="Rhs_assc_core"/>
</dbReference>
<dbReference type="Pfam" id="PF25023">
    <property type="entry name" value="TEN_YD-shell"/>
    <property type="match status" value="3"/>
</dbReference>
<accession>A0A238J626</accession>
<dbReference type="Pfam" id="PF05593">
    <property type="entry name" value="RHS_repeat"/>
    <property type="match status" value="4"/>
</dbReference>
<dbReference type="SMART" id="SM00089">
    <property type="entry name" value="PKD"/>
    <property type="match status" value="4"/>
</dbReference>
<dbReference type="Pfam" id="PF22352">
    <property type="entry name" value="K319L-like_PKD"/>
    <property type="match status" value="1"/>
</dbReference>
<dbReference type="SUPFAM" id="SSF69318">
    <property type="entry name" value="Integrin alpha N-terminal domain"/>
    <property type="match status" value="1"/>
</dbReference>
<dbReference type="GO" id="GO:0030246">
    <property type="term" value="F:carbohydrate binding"/>
    <property type="evidence" value="ECO:0007669"/>
    <property type="project" value="InterPro"/>
</dbReference>
<evidence type="ECO:0000256" key="3">
    <source>
        <dbReference type="SAM" id="SignalP"/>
    </source>
</evidence>